<dbReference type="Proteomes" id="UP000316968">
    <property type="component" value="Chromosome"/>
</dbReference>
<evidence type="ECO:0000313" key="4">
    <source>
        <dbReference type="Proteomes" id="UP000316968"/>
    </source>
</evidence>
<evidence type="ECO:0000259" key="2">
    <source>
        <dbReference type="PROSITE" id="PS50937"/>
    </source>
</evidence>
<reference evidence="3 4" key="1">
    <citation type="submission" date="2019-06" db="EMBL/GenBank/DDBJ databases">
        <title>Saccharibacillus brassicae sp. nov., an endophytic bacterium isolated from Chinese cabbage seeds (Brassica pekinensis).</title>
        <authorList>
            <person name="Jiang L."/>
            <person name="Lee J."/>
            <person name="Kim S.W."/>
        </authorList>
    </citation>
    <scope>NUCLEOTIDE SEQUENCE [LARGE SCALE GENOMIC DNA]</scope>
    <source>
        <strain evidence="4">KCTC 43072 / ATSA2</strain>
    </source>
</reference>
<dbReference type="CDD" id="cd01109">
    <property type="entry name" value="HTH_YyaN"/>
    <property type="match status" value="1"/>
</dbReference>
<sequence>MTSYSISEAAQLLNLTPYALRYYDKEGLLPFLERSASGTRFFKEADIASLKIIECLKATGMPIKEIKTFIDWCSDGDSTLRQRRDMFEERKAVVEAHMAELVETMKVIRHKCDYYEAALAAGTESVHREKAISPAP</sequence>
<name>A0A4Y6USM9_SACBS</name>
<evidence type="ECO:0000313" key="3">
    <source>
        <dbReference type="EMBL" id="QDH20693.1"/>
    </source>
</evidence>
<dbReference type="InterPro" id="IPR047057">
    <property type="entry name" value="MerR_fam"/>
</dbReference>
<dbReference type="GO" id="GO:0003700">
    <property type="term" value="F:DNA-binding transcription factor activity"/>
    <property type="evidence" value="ECO:0007669"/>
    <property type="project" value="InterPro"/>
</dbReference>
<keyword evidence="4" id="KW-1185">Reference proteome</keyword>
<evidence type="ECO:0000256" key="1">
    <source>
        <dbReference type="ARBA" id="ARBA00023125"/>
    </source>
</evidence>
<keyword evidence="1" id="KW-0238">DNA-binding</keyword>
<dbReference type="InterPro" id="IPR000551">
    <property type="entry name" value="MerR-type_HTH_dom"/>
</dbReference>
<dbReference type="PROSITE" id="PS50937">
    <property type="entry name" value="HTH_MERR_2"/>
    <property type="match status" value="1"/>
</dbReference>
<dbReference type="PROSITE" id="PS00552">
    <property type="entry name" value="HTH_MERR_1"/>
    <property type="match status" value="1"/>
</dbReference>
<dbReference type="OrthoDB" id="9811174at2"/>
<gene>
    <name evidence="3" type="ORF">FFV09_07385</name>
</gene>
<dbReference type="GO" id="GO:0003677">
    <property type="term" value="F:DNA binding"/>
    <property type="evidence" value="ECO:0007669"/>
    <property type="project" value="UniProtKB-KW"/>
</dbReference>
<dbReference type="AlphaFoldDB" id="A0A4Y6USM9"/>
<dbReference type="PANTHER" id="PTHR30204:SF82">
    <property type="entry name" value="TRANSCRIPTIONAL REGULATOR, MERR FAMILY"/>
    <property type="match status" value="1"/>
</dbReference>
<dbReference type="Pfam" id="PF13411">
    <property type="entry name" value="MerR_1"/>
    <property type="match status" value="1"/>
</dbReference>
<protein>
    <submittedName>
        <fullName evidence="3">MerR family transcriptional regulator</fullName>
    </submittedName>
</protein>
<dbReference type="EMBL" id="CP041217">
    <property type="protein sequence ID" value="QDH20693.1"/>
    <property type="molecule type" value="Genomic_DNA"/>
</dbReference>
<dbReference type="RefSeq" id="WP_141447255.1">
    <property type="nucleotide sequence ID" value="NZ_CP041217.1"/>
</dbReference>
<dbReference type="SUPFAM" id="SSF46955">
    <property type="entry name" value="Putative DNA-binding domain"/>
    <property type="match status" value="1"/>
</dbReference>
<organism evidence="3 4">
    <name type="scientific">Saccharibacillus brassicae</name>
    <dbReference type="NCBI Taxonomy" id="2583377"/>
    <lineage>
        <taxon>Bacteria</taxon>
        <taxon>Bacillati</taxon>
        <taxon>Bacillota</taxon>
        <taxon>Bacilli</taxon>
        <taxon>Bacillales</taxon>
        <taxon>Paenibacillaceae</taxon>
        <taxon>Saccharibacillus</taxon>
    </lineage>
</organism>
<dbReference type="KEGG" id="saca:FFV09_07385"/>
<dbReference type="Gene3D" id="1.10.1660.10">
    <property type="match status" value="1"/>
</dbReference>
<feature type="domain" description="HTH merR-type" evidence="2">
    <location>
        <begin position="3"/>
        <end position="72"/>
    </location>
</feature>
<accession>A0A4Y6USM9</accession>
<dbReference type="PANTHER" id="PTHR30204">
    <property type="entry name" value="REDOX-CYCLING DRUG-SENSING TRANSCRIPTIONAL ACTIVATOR SOXR"/>
    <property type="match status" value="1"/>
</dbReference>
<dbReference type="InterPro" id="IPR009061">
    <property type="entry name" value="DNA-bd_dom_put_sf"/>
</dbReference>
<dbReference type="SMART" id="SM00422">
    <property type="entry name" value="HTH_MERR"/>
    <property type="match status" value="1"/>
</dbReference>
<proteinExistence type="predicted"/>